<dbReference type="Proteomes" id="UP001431572">
    <property type="component" value="Chromosome 1"/>
</dbReference>
<proteinExistence type="predicted"/>
<evidence type="ECO:0000256" key="2">
    <source>
        <dbReference type="ARBA" id="ARBA00022628"/>
    </source>
</evidence>
<dbReference type="Gene3D" id="3.40.50.280">
    <property type="entry name" value="Cobalamin-binding domain"/>
    <property type="match status" value="1"/>
</dbReference>
<keyword evidence="3" id="KW-0479">Metal-binding</keyword>
<dbReference type="NCBIfam" id="TIGR00640">
    <property type="entry name" value="acid_CoA_mut_C"/>
    <property type="match status" value="1"/>
</dbReference>
<evidence type="ECO:0000256" key="3">
    <source>
        <dbReference type="ARBA" id="ARBA00022723"/>
    </source>
</evidence>
<keyword evidence="5" id="KW-0170">Cobalt</keyword>
<evidence type="ECO:0000313" key="7">
    <source>
        <dbReference type="EMBL" id="NWJ44967.1"/>
    </source>
</evidence>
<feature type="domain" description="B12-binding" evidence="6">
    <location>
        <begin position="10"/>
        <end position="138"/>
    </location>
</feature>
<reference evidence="7 9" key="1">
    <citation type="submission" date="2020-06" db="EMBL/GenBank/DDBJ databases">
        <title>Anoxygenic phototrophic Chloroflexota member uses a Type I reaction center.</title>
        <authorList>
            <person name="Tsuji J.M."/>
            <person name="Shaw N.A."/>
            <person name="Nagashima S."/>
            <person name="Venkiteswaran J."/>
            <person name="Schiff S.L."/>
            <person name="Hanada S."/>
            <person name="Tank M."/>
            <person name="Neufeld J.D."/>
        </authorList>
    </citation>
    <scope>NUCLEOTIDE SEQUENCE [LARGE SCALE GENOMIC DNA]</scope>
    <source>
        <strain evidence="7">L227-S17</strain>
    </source>
</reference>
<name>A0A8T7LVQ8_9CHLR</name>
<dbReference type="InterPro" id="IPR006159">
    <property type="entry name" value="Acid_CoA_mut_C"/>
</dbReference>
<evidence type="ECO:0000313" key="8">
    <source>
        <dbReference type="EMBL" id="WJW66848.1"/>
    </source>
</evidence>
<organism evidence="7 9">
    <name type="scientific">Candidatus Chlorohelix allophototropha</name>
    <dbReference type="NCBI Taxonomy" id="3003348"/>
    <lineage>
        <taxon>Bacteria</taxon>
        <taxon>Bacillati</taxon>
        <taxon>Chloroflexota</taxon>
        <taxon>Chloroflexia</taxon>
        <taxon>Candidatus Chloroheliales</taxon>
        <taxon>Candidatus Chloroheliaceae</taxon>
        <taxon>Candidatus Chlorohelix</taxon>
    </lineage>
</organism>
<dbReference type="RefSeq" id="WP_341468741.1">
    <property type="nucleotide sequence ID" value="NZ_CP128399.1"/>
</dbReference>
<dbReference type="GO" id="GO:0016853">
    <property type="term" value="F:isomerase activity"/>
    <property type="evidence" value="ECO:0007669"/>
    <property type="project" value="UniProtKB-KW"/>
</dbReference>
<dbReference type="InterPro" id="IPR036724">
    <property type="entry name" value="Cobalamin-bd_sf"/>
</dbReference>
<keyword evidence="4" id="KW-0413">Isomerase</keyword>
<dbReference type="PANTHER" id="PTHR48101:SF1">
    <property type="entry name" value="METHYLMALONYL-COA MUTASE, LARGE SUBUNIT"/>
    <property type="match status" value="1"/>
</dbReference>
<evidence type="ECO:0000256" key="5">
    <source>
        <dbReference type="ARBA" id="ARBA00023285"/>
    </source>
</evidence>
<protein>
    <submittedName>
        <fullName evidence="7">Cobalamin B12-binding domain-containing protein</fullName>
    </submittedName>
</protein>
<dbReference type="PANTHER" id="PTHR48101">
    <property type="entry name" value="METHYLMALONYL-COA MUTASE, MITOCHONDRIAL-RELATED"/>
    <property type="match status" value="1"/>
</dbReference>
<dbReference type="PROSITE" id="PS51332">
    <property type="entry name" value="B12_BINDING"/>
    <property type="match status" value="1"/>
</dbReference>
<dbReference type="Pfam" id="PF02310">
    <property type="entry name" value="B12-binding"/>
    <property type="match status" value="1"/>
</dbReference>
<gene>
    <name evidence="7" type="ORF">HXX08_03725</name>
    <name evidence="8" type="ORF">OZ401_000093</name>
</gene>
<keyword evidence="10" id="KW-1185">Reference proteome</keyword>
<dbReference type="AlphaFoldDB" id="A0A8T7LVQ8"/>
<dbReference type="SUPFAM" id="SSF52242">
    <property type="entry name" value="Cobalamin (vitamin B12)-binding domain"/>
    <property type="match status" value="1"/>
</dbReference>
<reference evidence="8" key="2">
    <citation type="journal article" date="2024" name="Nature">
        <title>Anoxygenic phototroph of the Chloroflexota uses a type I reaction centre.</title>
        <authorList>
            <person name="Tsuji J.M."/>
            <person name="Shaw N.A."/>
            <person name="Nagashima S."/>
            <person name="Venkiteswaran J.J."/>
            <person name="Schiff S.L."/>
            <person name="Watanabe T."/>
            <person name="Fukui M."/>
            <person name="Hanada S."/>
            <person name="Tank M."/>
            <person name="Neufeld J.D."/>
        </authorList>
    </citation>
    <scope>NUCLEOTIDE SEQUENCE</scope>
    <source>
        <strain evidence="8">L227-S17</strain>
    </source>
</reference>
<sequence length="148" mass="15968">MTQQNEVQHKIRVLIAKPGLDGHDRGAKVVTRGLRDAGMEVIYTGLHQTPEMILEAALQEDVDAIGLSILSGAHTVLFPRVMKLLAENNMEDVLVFAGGIIPPEEVEEIKKLGIQAVFGPGTTIEETANFIRQNVRPTASAATGSEKS</sequence>
<dbReference type="Proteomes" id="UP000521676">
    <property type="component" value="Unassembled WGS sequence"/>
</dbReference>
<comment type="cofactor">
    <cofactor evidence="1">
        <name>adenosylcob(III)alamin</name>
        <dbReference type="ChEBI" id="CHEBI:18408"/>
    </cofactor>
</comment>
<dbReference type="EMBL" id="JACATZ010000001">
    <property type="protein sequence ID" value="NWJ44967.1"/>
    <property type="molecule type" value="Genomic_DNA"/>
</dbReference>
<evidence type="ECO:0000259" key="6">
    <source>
        <dbReference type="PROSITE" id="PS51332"/>
    </source>
</evidence>
<evidence type="ECO:0000256" key="1">
    <source>
        <dbReference type="ARBA" id="ARBA00001922"/>
    </source>
</evidence>
<dbReference type="EMBL" id="CP128399">
    <property type="protein sequence ID" value="WJW66848.1"/>
    <property type="molecule type" value="Genomic_DNA"/>
</dbReference>
<evidence type="ECO:0000313" key="9">
    <source>
        <dbReference type="Proteomes" id="UP000521676"/>
    </source>
</evidence>
<dbReference type="GO" id="GO:0031419">
    <property type="term" value="F:cobalamin binding"/>
    <property type="evidence" value="ECO:0007669"/>
    <property type="project" value="UniProtKB-KW"/>
</dbReference>
<keyword evidence="2" id="KW-0846">Cobalamin</keyword>
<evidence type="ECO:0000256" key="4">
    <source>
        <dbReference type="ARBA" id="ARBA00023235"/>
    </source>
</evidence>
<dbReference type="InterPro" id="IPR006158">
    <property type="entry name" value="Cobalamin-bd"/>
</dbReference>
<evidence type="ECO:0000313" key="10">
    <source>
        <dbReference type="Proteomes" id="UP001431572"/>
    </source>
</evidence>
<accession>A0A8T7LVQ8</accession>
<dbReference type="CDD" id="cd02071">
    <property type="entry name" value="MM_CoA_mut_B12_BD"/>
    <property type="match status" value="1"/>
</dbReference>
<dbReference type="GO" id="GO:0046872">
    <property type="term" value="F:metal ion binding"/>
    <property type="evidence" value="ECO:0007669"/>
    <property type="project" value="UniProtKB-KW"/>
</dbReference>